<evidence type="ECO:0000313" key="6">
    <source>
        <dbReference type="EMBL" id="UJF34960.1"/>
    </source>
</evidence>
<dbReference type="InterPro" id="IPR037923">
    <property type="entry name" value="HTH-like"/>
</dbReference>
<organism evidence="6 7">
    <name type="scientific">Paenibacillus hexagrammi</name>
    <dbReference type="NCBI Taxonomy" id="2908839"/>
    <lineage>
        <taxon>Bacteria</taxon>
        <taxon>Bacillati</taxon>
        <taxon>Bacillota</taxon>
        <taxon>Bacilli</taxon>
        <taxon>Bacillales</taxon>
        <taxon>Paenibacillaceae</taxon>
        <taxon>Paenibacillus</taxon>
    </lineage>
</organism>
<reference evidence="6 7" key="1">
    <citation type="journal article" date="2024" name="Int. J. Syst. Evol. Microbiol.">
        <title>Paenibacillus hexagrammi sp. nov., a novel bacterium isolated from the gut content of Hexagrammos agrammus.</title>
        <authorList>
            <person name="Jung H.K."/>
            <person name="Kim D.G."/>
            <person name="Zin H."/>
            <person name="Park J."/>
            <person name="Jung H."/>
            <person name="Kim Y.O."/>
            <person name="Kong H.J."/>
            <person name="Kim J.W."/>
            <person name="Kim Y.S."/>
        </authorList>
    </citation>
    <scope>NUCLEOTIDE SEQUENCE [LARGE SCALE GENOMIC DNA]</scope>
    <source>
        <strain evidence="6 7">YPD9-1</strain>
    </source>
</reference>
<dbReference type="RefSeq" id="WP_235121533.1">
    <property type="nucleotide sequence ID" value="NZ_CP090978.1"/>
</dbReference>
<dbReference type="SMART" id="SM00342">
    <property type="entry name" value="HTH_ARAC"/>
    <property type="match status" value="1"/>
</dbReference>
<keyword evidence="3" id="KW-0010">Activator</keyword>
<feature type="domain" description="HTH araC/xylS-type" evidence="5">
    <location>
        <begin position="172"/>
        <end position="270"/>
    </location>
</feature>
<keyword evidence="1" id="KW-0805">Transcription regulation</keyword>
<dbReference type="InterPro" id="IPR018060">
    <property type="entry name" value="HTH_AraC"/>
</dbReference>
<dbReference type="InterPro" id="IPR014710">
    <property type="entry name" value="RmlC-like_jellyroll"/>
</dbReference>
<dbReference type="Pfam" id="PF12833">
    <property type="entry name" value="HTH_18"/>
    <property type="match status" value="1"/>
</dbReference>
<evidence type="ECO:0000256" key="1">
    <source>
        <dbReference type="ARBA" id="ARBA00023015"/>
    </source>
</evidence>
<dbReference type="SUPFAM" id="SSF46689">
    <property type="entry name" value="Homeodomain-like"/>
    <property type="match status" value="2"/>
</dbReference>
<dbReference type="Gene3D" id="2.60.120.10">
    <property type="entry name" value="Jelly Rolls"/>
    <property type="match status" value="1"/>
</dbReference>
<dbReference type="SUPFAM" id="SSF51215">
    <property type="entry name" value="Regulatory protein AraC"/>
    <property type="match status" value="1"/>
</dbReference>
<gene>
    <name evidence="6" type="ORF">L0M14_07395</name>
</gene>
<proteinExistence type="predicted"/>
<dbReference type="InterPro" id="IPR020449">
    <property type="entry name" value="Tscrpt_reg_AraC-type_HTH"/>
</dbReference>
<dbReference type="Proteomes" id="UP001649230">
    <property type="component" value="Chromosome"/>
</dbReference>
<dbReference type="PROSITE" id="PS00041">
    <property type="entry name" value="HTH_ARAC_FAMILY_1"/>
    <property type="match status" value="1"/>
</dbReference>
<dbReference type="Gene3D" id="1.10.10.60">
    <property type="entry name" value="Homeodomain-like"/>
    <property type="match status" value="2"/>
</dbReference>
<dbReference type="InterPro" id="IPR009057">
    <property type="entry name" value="Homeodomain-like_sf"/>
</dbReference>
<name>A0ABY3SP95_9BACL</name>
<dbReference type="PANTHER" id="PTHR46796">
    <property type="entry name" value="HTH-TYPE TRANSCRIPTIONAL ACTIVATOR RHAS-RELATED"/>
    <property type="match status" value="1"/>
</dbReference>
<keyword evidence="7" id="KW-1185">Reference proteome</keyword>
<dbReference type="PRINTS" id="PR00032">
    <property type="entry name" value="HTHARAC"/>
</dbReference>
<evidence type="ECO:0000256" key="4">
    <source>
        <dbReference type="ARBA" id="ARBA00023163"/>
    </source>
</evidence>
<dbReference type="InterPro" id="IPR050204">
    <property type="entry name" value="AraC_XylS_family_regulators"/>
</dbReference>
<evidence type="ECO:0000256" key="3">
    <source>
        <dbReference type="ARBA" id="ARBA00023159"/>
    </source>
</evidence>
<evidence type="ECO:0000313" key="7">
    <source>
        <dbReference type="Proteomes" id="UP001649230"/>
    </source>
</evidence>
<keyword evidence="4" id="KW-0804">Transcription</keyword>
<dbReference type="EMBL" id="CP090978">
    <property type="protein sequence ID" value="UJF34960.1"/>
    <property type="molecule type" value="Genomic_DNA"/>
</dbReference>
<protein>
    <submittedName>
        <fullName evidence="6">AraC family transcriptional regulator</fullName>
    </submittedName>
</protein>
<keyword evidence="2" id="KW-0238">DNA-binding</keyword>
<sequence>MQVKAETAWIELWQGSNEFKNVPHTHENWMQITLPVKGVCHFTQEARSYALGQGSGLIQPPGMKHHFHLGEQASVIILKVQERGLGGMTAIHPPFIAGAQQDVLQAFNPPALVSRFQHWMLSLMQGQTLSDPLAVQQVEHDVLAFLGDWLGISRSEPAQSALPEGITDPHMLRTLEYLHDCYEQAICVDELAAQALQSRFHFIRSFRKATGTTPYQYLLSLRIQEAMRRLRRTEVSIGGISADLGFSSTSQFHRAFLRATGVTPQQYRQG</sequence>
<evidence type="ECO:0000256" key="2">
    <source>
        <dbReference type="ARBA" id="ARBA00023125"/>
    </source>
</evidence>
<accession>A0ABY3SP95</accession>
<dbReference type="PROSITE" id="PS01124">
    <property type="entry name" value="HTH_ARAC_FAMILY_2"/>
    <property type="match status" value="1"/>
</dbReference>
<dbReference type="InterPro" id="IPR018062">
    <property type="entry name" value="HTH_AraC-typ_CS"/>
</dbReference>
<evidence type="ECO:0000259" key="5">
    <source>
        <dbReference type="PROSITE" id="PS01124"/>
    </source>
</evidence>